<evidence type="ECO:0000259" key="2">
    <source>
        <dbReference type="Pfam" id="PF00326"/>
    </source>
</evidence>
<reference evidence="3 4" key="1">
    <citation type="journal article" date="2015" name="Sci. Rep.">
        <title>Genome of the facultative scuticociliatosis pathogen Pseudocohnilembus persalinus provides insight into its virulence through horizontal gene transfer.</title>
        <authorList>
            <person name="Xiong J."/>
            <person name="Wang G."/>
            <person name="Cheng J."/>
            <person name="Tian M."/>
            <person name="Pan X."/>
            <person name="Warren A."/>
            <person name="Jiang C."/>
            <person name="Yuan D."/>
            <person name="Miao W."/>
        </authorList>
    </citation>
    <scope>NUCLEOTIDE SEQUENCE [LARGE SCALE GENOMIC DNA]</scope>
    <source>
        <strain evidence="3">36N120E</strain>
    </source>
</reference>
<dbReference type="Gene3D" id="3.40.50.1820">
    <property type="entry name" value="alpha/beta hydrolase"/>
    <property type="match status" value="1"/>
</dbReference>
<dbReference type="GO" id="GO:0006508">
    <property type="term" value="P:proteolysis"/>
    <property type="evidence" value="ECO:0007669"/>
    <property type="project" value="InterPro"/>
</dbReference>
<dbReference type="OMA" id="NLLDFQW"/>
<gene>
    <name evidence="3" type="ORF">PPERSA_12365</name>
</gene>
<evidence type="ECO:0000256" key="1">
    <source>
        <dbReference type="ARBA" id="ARBA00022801"/>
    </source>
</evidence>
<name>A0A0V0R961_PSEPJ</name>
<comment type="caution">
    <text evidence="3">The sequence shown here is derived from an EMBL/GenBank/DDBJ whole genome shotgun (WGS) entry which is preliminary data.</text>
</comment>
<keyword evidence="4" id="KW-1185">Reference proteome</keyword>
<feature type="domain" description="Peptidase S9 prolyl oligopeptidase catalytic" evidence="2">
    <location>
        <begin position="631"/>
        <end position="830"/>
    </location>
</feature>
<sequence>MSFDKISPQQFYKINQILKKLTNANIQITDVQVMSDNLLQVEFKKDEIVTNQVQNYSILFKYDQNQKQYIKLGYPQKISGQKKSEIHSVSNYQIFIVNSEAEKTVLEIKKNEETIKILELKDFHQQVIENAHIGKLFTFNEKGDKFLYVAQTEKLKIKQGFEIQEKNQDDLVQKQQKQKIQGNSKLESHLKEIKSDLNMINEYLNINQKVLAKNEVEQQNFDLMKENLNLINQDINQIKDDSNNNDKEEDEKIQENQDFSKDFDQFLNNNKYVQSFGEKLTKVTRPSLFEYDIENDILSEILIDDNIFPGRISYVNDDQIVFGGQIIQKEFKYGLHLCNNRESNVYLSQKLAKKIVYQKGLNKKQQSQDFNQQEIKSEFKIISRHYHSFFPILNNAKSKIYYYGTDYNIAHQNYMSINQVDLETLEIQEYVPVIEENLVKQKGFMGILGYPTDLTYEITNDDKYLFFSTQYGGCTGIFKLDLQQDTKKEDKSIQQIDSLWNNDVESSINLIKKYDNQNQKLYILNTSFKQPHRLIVYDIKFDQYEVIDILSKDNSLSKLIESLELKEISIEHIHAQSFMYSVENVKNKEELQKYGIDIQIFSQNKRKLVNFIHGGPHGNAKMPFNLMRFVFILLGYRVLTVNFSGSGGYGQKFLEKAMGKCGEIDAKDIIGCIEAASAQGLVDMEKIGSMGNSYGGYMSAILASRFSEYFKCSILMNPVLNMPFSIAITDIPEWNVAEVLGKNLNWNLQEGEIKKMYQKSPFSESMKIPIMLMLGQIDQRVPHQAAFALRAQTIFNGGDVQTYLYSKADHSLGDCPQTDYDVNLKCLLYMENYLG</sequence>
<dbReference type="AlphaFoldDB" id="A0A0V0R961"/>
<dbReference type="EMBL" id="LDAU01000021">
    <property type="protein sequence ID" value="KRX10744.1"/>
    <property type="molecule type" value="Genomic_DNA"/>
</dbReference>
<evidence type="ECO:0000313" key="4">
    <source>
        <dbReference type="Proteomes" id="UP000054937"/>
    </source>
</evidence>
<evidence type="ECO:0000313" key="3">
    <source>
        <dbReference type="EMBL" id="KRX10744.1"/>
    </source>
</evidence>
<dbReference type="InterPro" id="IPR001375">
    <property type="entry name" value="Peptidase_S9_cat"/>
</dbReference>
<proteinExistence type="predicted"/>
<dbReference type="PANTHER" id="PTHR42776">
    <property type="entry name" value="SERINE PEPTIDASE S9 FAMILY MEMBER"/>
    <property type="match status" value="1"/>
</dbReference>
<accession>A0A0V0R961</accession>
<keyword evidence="1" id="KW-0378">Hydrolase</keyword>
<dbReference type="InParanoid" id="A0A0V0R961"/>
<dbReference type="Pfam" id="PF00326">
    <property type="entry name" value="Peptidase_S9"/>
    <property type="match status" value="1"/>
</dbReference>
<protein>
    <recommendedName>
        <fullName evidence="2">Peptidase S9 prolyl oligopeptidase catalytic domain-containing protein</fullName>
    </recommendedName>
</protein>
<dbReference type="InterPro" id="IPR029058">
    <property type="entry name" value="AB_hydrolase_fold"/>
</dbReference>
<dbReference type="Proteomes" id="UP000054937">
    <property type="component" value="Unassembled WGS sequence"/>
</dbReference>
<dbReference type="OrthoDB" id="311144at2759"/>
<dbReference type="SUPFAM" id="SSF53474">
    <property type="entry name" value="alpha/beta-Hydrolases"/>
    <property type="match status" value="1"/>
</dbReference>
<dbReference type="GO" id="GO:0004252">
    <property type="term" value="F:serine-type endopeptidase activity"/>
    <property type="evidence" value="ECO:0007669"/>
    <property type="project" value="TreeGrafter"/>
</dbReference>
<dbReference type="PANTHER" id="PTHR42776:SF4">
    <property type="entry name" value="ACYLAMINO-ACID-RELEASING ENZYME"/>
    <property type="match status" value="1"/>
</dbReference>
<organism evidence="3 4">
    <name type="scientific">Pseudocohnilembus persalinus</name>
    <name type="common">Ciliate</name>
    <dbReference type="NCBI Taxonomy" id="266149"/>
    <lineage>
        <taxon>Eukaryota</taxon>
        <taxon>Sar</taxon>
        <taxon>Alveolata</taxon>
        <taxon>Ciliophora</taxon>
        <taxon>Intramacronucleata</taxon>
        <taxon>Oligohymenophorea</taxon>
        <taxon>Scuticociliatia</taxon>
        <taxon>Philasterida</taxon>
        <taxon>Pseudocohnilembidae</taxon>
        <taxon>Pseudocohnilembus</taxon>
    </lineage>
</organism>